<gene>
    <name evidence="5" type="ORF">JMJ35_006989</name>
</gene>
<evidence type="ECO:0000313" key="6">
    <source>
        <dbReference type="Proteomes" id="UP001166286"/>
    </source>
</evidence>
<dbReference type="Pfam" id="PF08386">
    <property type="entry name" value="Abhydrolase_4"/>
    <property type="match status" value="1"/>
</dbReference>
<feature type="domain" description="Peptidase S33 tripeptidyl aminopeptidase-like C-terminal" evidence="4">
    <location>
        <begin position="548"/>
        <end position="647"/>
    </location>
</feature>
<keyword evidence="3" id="KW-1133">Transmembrane helix</keyword>
<comment type="similarity">
    <text evidence="1">Belongs to the peptidase S33 family.</text>
</comment>
<dbReference type="SUPFAM" id="SSF53474">
    <property type="entry name" value="alpha/beta-Hydrolases"/>
    <property type="match status" value="1"/>
</dbReference>
<proteinExistence type="inferred from homology"/>
<organism evidence="5 6">
    <name type="scientific">Cladonia borealis</name>
    <dbReference type="NCBI Taxonomy" id="184061"/>
    <lineage>
        <taxon>Eukaryota</taxon>
        <taxon>Fungi</taxon>
        <taxon>Dikarya</taxon>
        <taxon>Ascomycota</taxon>
        <taxon>Pezizomycotina</taxon>
        <taxon>Lecanoromycetes</taxon>
        <taxon>OSLEUM clade</taxon>
        <taxon>Lecanoromycetidae</taxon>
        <taxon>Lecanorales</taxon>
        <taxon>Lecanorineae</taxon>
        <taxon>Cladoniaceae</taxon>
        <taxon>Cladonia</taxon>
    </lineage>
</organism>
<reference evidence="5" key="1">
    <citation type="submission" date="2023-03" db="EMBL/GenBank/DDBJ databases">
        <title>Complete genome of Cladonia borealis.</title>
        <authorList>
            <person name="Park H."/>
        </authorList>
    </citation>
    <scope>NUCLEOTIDE SEQUENCE</scope>
    <source>
        <strain evidence="5">ANT050790</strain>
    </source>
</reference>
<name>A0AA39QWJ2_9LECA</name>
<comment type="caution">
    <text evidence="5">The sequence shown here is derived from an EMBL/GenBank/DDBJ whole genome shotgun (WGS) entry which is preliminary data.</text>
</comment>
<dbReference type="Proteomes" id="UP001166286">
    <property type="component" value="Unassembled WGS sequence"/>
</dbReference>
<dbReference type="AlphaFoldDB" id="A0AA39QWJ2"/>
<evidence type="ECO:0000313" key="5">
    <source>
        <dbReference type="EMBL" id="KAK0510557.1"/>
    </source>
</evidence>
<dbReference type="Gene3D" id="3.40.50.1820">
    <property type="entry name" value="alpha/beta hydrolase"/>
    <property type="match status" value="1"/>
</dbReference>
<keyword evidence="3" id="KW-0472">Membrane</keyword>
<evidence type="ECO:0000256" key="2">
    <source>
        <dbReference type="ARBA" id="ARBA00022801"/>
    </source>
</evidence>
<evidence type="ECO:0000256" key="3">
    <source>
        <dbReference type="SAM" id="Phobius"/>
    </source>
</evidence>
<accession>A0AA39QWJ2</accession>
<keyword evidence="6" id="KW-1185">Reference proteome</keyword>
<keyword evidence="2" id="KW-0378">Hydrolase</keyword>
<evidence type="ECO:0000259" key="4">
    <source>
        <dbReference type="Pfam" id="PF08386"/>
    </source>
</evidence>
<dbReference type="InterPro" id="IPR013595">
    <property type="entry name" value="Pept_S33_TAP-like_C"/>
</dbReference>
<dbReference type="GO" id="GO:0016787">
    <property type="term" value="F:hydrolase activity"/>
    <property type="evidence" value="ECO:0007669"/>
    <property type="project" value="UniProtKB-KW"/>
</dbReference>
<dbReference type="InterPro" id="IPR029058">
    <property type="entry name" value="AB_hydrolase_fold"/>
</dbReference>
<evidence type="ECO:0000256" key="1">
    <source>
        <dbReference type="ARBA" id="ARBA00010088"/>
    </source>
</evidence>
<protein>
    <recommendedName>
        <fullName evidence="4">Peptidase S33 tripeptidyl aminopeptidase-like C-terminal domain-containing protein</fullName>
    </recommendedName>
</protein>
<dbReference type="EMBL" id="JAFEKC020000015">
    <property type="protein sequence ID" value="KAK0510557.1"/>
    <property type="molecule type" value="Genomic_DNA"/>
</dbReference>
<feature type="transmembrane region" description="Helical" evidence="3">
    <location>
        <begin position="32"/>
        <end position="54"/>
    </location>
</feature>
<sequence length="681" mass="75317">MKGQSGTHKHLNGGENSANNLQNALANFSLRAIILCAAAVALGNWMGCTFWGGWNSCRILDHMTASEDAKTTNRSAVDAFLTGPWSMIKPSRELVYTPCFDGFNCTRLDVPMDWNSTDPDGHRVSLAIAKLPAKVPVTDPRYGGLLWLQTGGPGSSGVNFVLNHGKTVQMIVDSKIDPSIPHYDPSDLPKYYDVLGMDPRGINNTTPRISCFPDMLSRYAWNLQSRAEGIIGTSESSLDNLWARANTLGERCSKMAGSSEKPEAKIAFHMNTAPFIRDIVEIIEQHGKWRQKEAERTLAGLKEYSTHIQGQKAADVTTRTKWRKGEEQLLYWGLSYGTVVGATFAAMQPHRIARAVIDGVADTPDYYRGEWLKNLQDTDAVLGRFWEYCDKAGPELCALYTAGGQGEIKQRFQRIFTSLQGNPIGVVGDGSIAPDLITYSDLLWTIRQAVYVPLQYWPMLAALLVDIESRNGTSFALLKQQELQISVPPDQCGEAPPYTPYCAIPPNKDLGETRTAILCSDRNTTYDLDRSAFAAYVAKLTDQNWILGPSVAQVRLSCVRWNLSPKWRFPGPFVGETAHPMMIVGTARDPITPIRNAYAFARRFPGSSVSAIDGEGHTVLTAPSLCMARHIRTYFQTGLLPTNGTICEASEKAFLGITKPGEIDEQELLEQLRWSARNFFA</sequence>
<keyword evidence="3" id="KW-0812">Transmembrane</keyword>
<dbReference type="PANTHER" id="PTHR43248:SF25">
    <property type="entry name" value="AB HYDROLASE-1 DOMAIN-CONTAINING PROTEIN-RELATED"/>
    <property type="match status" value="1"/>
</dbReference>
<dbReference type="InterPro" id="IPR051601">
    <property type="entry name" value="Serine_prot/Carboxylest_S33"/>
</dbReference>
<dbReference type="PANTHER" id="PTHR43248">
    <property type="entry name" value="2-SUCCINYL-6-HYDROXY-2,4-CYCLOHEXADIENE-1-CARBOXYLATE SYNTHASE"/>
    <property type="match status" value="1"/>
</dbReference>